<keyword evidence="4" id="KW-1185">Reference proteome</keyword>
<feature type="signal peptide" evidence="2">
    <location>
        <begin position="1"/>
        <end position="18"/>
    </location>
</feature>
<proteinExistence type="predicted"/>
<feature type="chain" id="PRO_5046919088" evidence="2">
    <location>
        <begin position="19"/>
        <end position="298"/>
    </location>
</feature>
<evidence type="ECO:0000313" key="4">
    <source>
        <dbReference type="Proteomes" id="UP001317001"/>
    </source>
</evidence>
<reference evidence="3 4" key="1">
    <citation type="submission" date="2022-08" db="EMBL/GenBank/DDBJ databases">
        <title>Myroides zhujiangensis sp. nov., a novel bacterium isolated from sediment in the Pearl River Estuary.</title>
        <authorList>
            <person name="Cui L."/>
        </authorList>
    </citation>
    <scope>NUCLEOTIDE SEQUENCE [LARGE SCALE GENOMIC DNA]</scope>
    <source>
        <strain evidence="3 4">SCSIO 72103</strain>
    </source>
</reference>
<feature type="region of interest" description="Disordered" evidence="1">
    <location>
        <begin position="27"/>
        <end position="65"/>
    </location>
</feature>
<dbReference type="Proteomes" id="UP001317001">
    <property type="component" value="Chromosome"/>
</dbReference>
<accession>A0ABY5NVB5</accession>
<evidence type="ECO:0000313" key="3">
    <source>
        <dbReference type="EMBL" id="UUV22289.1"/>
    </source>
</evidence>
<sequence>MKKSIIALMGLFALVACSEDSYQQADKMSETGSVETGSGGMQTNSVDSDVPGHTTPGIPNNSGNYESPYLTPAGTLSPKYHFINNTSNTIVITPSVGFYVWGQPVDPYYGNYLSNPANYPNLFAGGNKYGNTVDLDPIILHPGTSLMHGPATGGLPINGATMGTGFSYSSSLITTNEVLAMMEIGKMHHLTYSIYPRNADPKSVPPFTKGMLKQKVGPDTWDFTMFPNHWKNIVPLSIHPDLMFIANLRDDPTRGELCLTNSPNKPIVPSEVSITDPFGATHTLSYVTDLTDIYVIYQ</sequence>
<evidence type="ECO:0000256" key="1">
    <source>
        <dbReference type="SAM" id="MobiDB-lite"/>
    </source>
</evidence>
<dbReference type="RefSeq" id="WP_257500206.1">
    <property type="nucleotide sequence ID" value="NZ_CP102382.1"/>
</dbReference>
<gene>
    <name evidence="3" type="ORF">NPX36_04435</name>
</gene>
<organism evidence="3 4">
    <name type="scientific">Paenimyroides aestuarii</name>
    <dbReference type="NCBI Taxonomy" id="2968490"/>
    <lineage>
        <taxon>Bacteria</taxon>
        <taxon>Pseudomonadati</taxon>
        <taxon>Bacteroidota</taxon>
        <taxon>Flavobacteriia</taxon>
        <taxon>Flavobacteriales</taxon>
        <taxon>Flavobacteriaceae</taxon>
        <taxon>Paenimyroides</taxon>
    </lineage>
</organism>
<name>A0ABY5NVB5_9FLAO</name>
<dbReference type="PROSITE" id="PS51257">
    <property type="entry name" value="PROKAR_LIPOPROTEIN"/>
    <property type="match status" value="1"/>
</dbReference>
<evidence type="ECO:0000256" key="2">
    <source>
        <dbReference type="SAM" id="SignalP"/>
    </source>
</evidence>
<dbReference type="EMBL" id="CP102382">
    <property type="protein sequence ID" value="UUV22289.1"/>
    <property type="molecule type" value="Genomic_DNA"/>
</dbReference>
<keyword evidence="2" id="KW-0732">Signal</keyword>
<protein>
    <submittedName>
        <fullName evidence="3">Uncharacterized protein</fullName>
    </submittedName>
</protein>